<sequence length="102" mass="10930">MFEVQTYKPIWDMAELENLHYSVDANGRVDSSCHDGGFDADIVVVDVVSVLLFFVVVVGGGGGGGGVGGLDSNNRSGYGDRTGHIYMVLAVVLEDFDKNKMQ</sequence>
<dbReference type="EMBL" id="OX597826">
    <property type="protein sequence ID" value="CAI9731967.1"/>
    <property type="molecule type" value="Genomic_DNA"/>
</dbReference>
<organism evidence="1 2">
    <name type="scientific">Octopus vulgaris</name>
    <name type="common">Common octopus</name>
    <dbReference type="NCBI Taxonomy" id="6645"/>
    <lineage>
        <taxon>Eukaryota</taxon>
        <taxon>Metazoa</taxon>
        <taxon>Spiralia</taxon>
        <taxon>Lophotrochozoa</taxon>
        <taxon>Mollusca</taxon>
        <taxon>Cephalopoda</taxon>
        <taxon>Coleoidea</taxon>
        <taxon>Octopodiformes</taxon>
        <taxon>Octopoda</taxon>
        <taxon>Incirrata</taxon>
        <taxon>Octopodidae</taxon>
        <taxon>Octopus</taxon>
    </lineage>
</organism>
<keyword evidence="2" id="KW-1185">Reference proteome</keyword>
<reference evidence="1" key="1">
    <citation type="submission" date="2023-08" db="EMBL/GenBank/DDBJ databases">
        <authorList>
            <person name="Alioto T."/>
            <person name="Alioto T."/>
            <person name="Gomez Garrido J."/>
        </authorList>
    </citation>
    <scope>NUCLEOTIDE SEQUENCE</scope>
</reference>
<gene>
    <name evidence="1" type="ORF">OCTVUL_1B009562</name>
</gene>
<proteinExistence type="predicted"/>
<dbReference type="AlphaFoldDB" id="A0AA36BE31"/>
<protein>
    <submittedName>
        <fullName evidence="1">Uncharacterized protein</fullName>
    </submittedName>
</protein>
<accession>A0AA36BE31</accession>
<evidence type="ECO:0000313" key="2">
    <source>
        <dbReference type="Proteomes" id="UP001162480"/>
    </source>
</evidence>
<evidence type="ECO:0000313" key="1">
    <source>
        <dbReference type="EMBL" id="CAI9731967.1"/>
    </source>
</evidence>
<name>A0AA36BE31_OCTVU</name>
<dbReference type="Proteomes" id="UP001162480">
    <property type="component" value="Chromosome 13"/>
</dbReference>